<dbReference type="RefSeq" id="XP_023691918.1">
    <property type="nucleotide sequence ID" value="XM_023836150.2"/>
</dbReference>
<feature type="transmembrane region" description="Helical" evidence="7">
    <location>
        <begin position="20"/>
        <end position="39"/>
    </location>
</feature>
<dbReference type="KEGG" id="pki:111856306"/>
<dbReference type="Pfam" id="PF13664">
    <property type="entry name" value="DUF4149"/>
    <property type="match status" value="1"/>
</dbReference>
<dbReference type="GeneID" id="111856306"/>
<keyword evidence="5 7" id="KW-1133">Transmembrane helix</keyword>
<evidence type="ECO:0000256" key="1">
    <source>
        <dbReference type="ARBA" id="ARBA00004141"/>
    </source>
</evidence>
<dbReference type="GeneTree" id="ENSGT00390000016298"/>
<keyword evidence="4 7" id="KW-0812">Transmembrane</keyword>
<dbReference type="GO" id="GO:0016020">
    <property type="term" value="C:membrane"/>
    <property type="evidence" value="ECO:0007669"/>
    <property type="project" value="UniProtKB-SubCell"/>
</dbReference>
<feature type="domain" description="TMEM205-like" evidence="8">
    <location>
        <begin position="17"/>
        <end position="118"/>
    </location>
</feature>
<evidence type="ECO:0000256" key="6">
    <source>
        <dbReference type="ARBA" id="ARBA00023136"/>
    </source>
</evidence>
<protein>
    <recommendedName>
        <fullName evidence="3">Transmembrane protein 205</fullName>
    </recommendedName>
</protein>
<dbReference type="RefSeq" id="XP_023691921.1">
    <property type="nucleotide sequence ID" value="XM_023836153.2"/>
</dbReference>
<evidence type="ECO:0000256" key="7">
    <source>
        <dbReference type="SAM" id="Phobius"/>
    </source>
</evidence>
<feature type="transmembrane region" description="Helical" evidence="7">
    <location>
        <begin position="51"/>
        <end position="74"/>
    </location>
</feature>
<reference evidence="9" key="2">
    <citation type="submission" date="2025-09" db="UniProtKB">
        <authorList>
            <consortium name="Ensembl"/>
        </authorList>
    </citation>
    <scope>IDENTIFICATION</scope>
</reference>
<comment type="similarity">
    <text evidence="2">Belongs to the TMEM205 family.</text>
</comment>
<dbReference type="RefSeq" id="XP_023691922.1">
    <property type="nucleotide sequence ID" value="XM_023836154.2"/>
</dbReference>
<evidence type="ECO:0000256" key="5">
    <source>
        <dbReference type="ARBA" id="ARBA00022989"/>
    </source>
</evidence>
<evidence type="ECO:0000256" key="3">
    <source>
        <dbReference type="ARBA" id="ARBA00015041"/>
    </source>
</evidence>
<dbReference type="OrthoDB" id="1641132at2759"/>
<organism evidence="9 10">
    <name type="scientific">Paramormyrops kingsleyae</name>
    <dbReference type="NCBI Taxonomy" id="1676925"/>
    <lineage>
        <taxon>Eukaryota</taxon>
        <taxon>Metazoa</taxon>
        <taxon>Chordata</taxon>
        <taxon>Craniata</taxon>
        <taxon>Vertebrata</taxon>
        <taxon>Euteleostomi</taxon>
        <taxon>Actinopterygii</taxon>
        <taxon>Neopterygii</taxon>
        <taxon>Teleostei</taxon>
        <taxon>Osteoglossocephala</taxon>
        <taxon>Osteoglossomorpha</taxon>
        <taxon>Osteoglossiformes</taxon>
        <taxon>Mormyridae</taxon>
        <taxon>Paramormyrops</taxon>
    </lineage>
</organism>
<evidence type="ECO:0000313" key="10">
    <source>
        <dbReference type="Proteomes" id="UP000261540"/>
    </source>
</evidence>
<proteinExistence type="inferred from homology"/>
<evidence type="ECO:0000259" key="8">
    <source>
        <dbReference type="Pfam" id="PF13664"/>
    </source>
</evidence>
<dbReference type="AlphaFoldDB" id="A0A3B3S238"/>
<evidence type="ECO:0000256" key="2">
    <source>
        <dbReference type="ARBA" id="ARBA00011001"/>
    </source>
</evidence>
<reference evidence="9" key="1">
    <citation type="submission" date="2025-08" db="UniProtKB">
        <authorList>
            <consortium name="Ensembl"/>
        </authorList>
    </citation>
    <scope>IDENTIFICATION</scope>
</reference>
<accession>A0A3B3S238</accession>
<evidence type="ECO:0000256" key="4">
    <source>
        <dbReference type="ARBA" id="ARBA00022692"/>
    </source>
</evidence>
<dbReference type="PANTHER" id="PTHR46916:SF2">
    <property type="entry name" value="TRANSMEMBRANE PROTEIN 205"/>
    <property type="match status" value="1"/>
</dbReference>
<sequence length="188" mass="21480">MATEGQPTDFVKVLHLLAMSFVWGTQVWVTFIAGFVLVARVPRHTFGQVQGVLFPFYFYSLLASNFFSLAVFAVYHPRELLDWHEALQVCLYFSALLLVGLNAQWFSPSTTELMLQMQEVEREHSLGGEVGLKTKKEEYTKLREKDPKYKALRASFFRYHGLSSLCNLLALLCTTVNMVYTALHLSTI</sequence>
<dbReference type="CTD" id="374882"/>
<dbReference type="InterPro" id="IPR042623">
    <property type="entry name" value="TMEM205"/>
</dbReference>
<name>A0A3B3S238_9TELE</name>
<evidence type="ECO:0000313" key="9">
    <source>
        <dbReference type="Ensembl" id="ENSPKIP00000024195.1"/>
    </source>
</evidence>
<dbReference type="Ensembl" id="ENSPKIT00000004898.1">
    <property type="protein sequence ID" value="ENSPKIP00000024195.1"/>
    <property type="gene ID" value="ENSPKIG00000007544.1"/>
</dbReference>
<feature type="transmembrane region" description="Helical" evidence="7">
    <location>
        <begin position="162"/>
        <end position="183"/>
    </location>
</feature>
<keyword evidence="10" id="KW-1185">Reference proteome</keyword>
<comment type="subcellular location">
    <subcellularLocation>
        <location evidence="1">Membrane</location>
        <topology evidence="1">Multi-pass membrane protein</topology>
    </subcellularLocation>
</comment>
<keyword evidence="6 7" id="KW-0472">Membrane</keyword>
<dbReference type="InterPro" id="IPR025423">
    <property type="entry name" value="TMEM205-like"/>
</dbReference>
<feature type="transmembrane region" description="Helical" evidence="7">
    <location>
        <begin position="86"/>
        <end position="107"/>
    </location>
</feature>
<dbReference type="PANTHER" id="PTHR46916">
    <property type="entry name" value="TRANSMEMBRANE PROTEIN 205"/>
    <property type="match status" value="1"/>
</dbReference>
<dbReference type="STRING" id="1676925.ENSPKIP00000024195"/>
<dbReference type="Proteomes" id="UP000261540">
    <property type="component" value="Unplaced"/>
</dbReference>